<dbReference type="SUPFAM" id="SSF54427">
    <property type="entry name" value="NTF2-like"/>
    <property type="match status" value="1"/>
</dbReference>
<dbReference type="SMART" id="SM00978">
    <property type="entry name" value="Tim44"/>
    <property type="match status" value="1"/>
</dbReference>
<keyword evidence="4" id="KW-0496">Mitochondrion</keyword>
<evidence type="ECO:0000259" key="10">
    <source>
        <dbReference type="SMART" id="SM00978"/>
    </source>
</evidence>
<dbReference type="PANTHER" id="PTHR28554:SF1">
    <property type="entry name" value="LARGE RIBOSOMAL SUBUNIT PROTEIN ML45"/>
    <property type="match status" value="1"/>
</dbReference>
<evidence type="ECO:0000313" key="11">
    <source>
        <dbReference type="EMBL" id="GIY27465.1"/>
    </source>
</evidence>
<dbReference type="PANTHER" id="PTHR28554">
    <property type="entry name" value="39S RIBOSOMAL PROTEIN L45, MITOCHONDRIAL"/>
    <property type="match status" value="1"/>
</dbReference>
<keyword evidence="3 11" id="KW-0689">Ribosomal protein</keyword>
<evidence type="ECO:0000256" key="2">
    <source>
        <dbReference type="ARBA" id="ARBA00022946"/>
    </source>
</evidence>
<accession>A0AAV4S0G6</accession>
<dbReference type="GO" id="GO:0005739">
    <property type="term" value="C:mitochondrion"/>
    <property type="evidence" value="ECO:0007669"/>
    <property type="project" value="UniProtKB-SubCell"/>
</dbReference>
<dbReference type="GO" id="GO:0005840">
    <property type="term" value="C:ribosome"/>
    <property type="evidence" value="ECO:0007669"/>
    <property type="project" value="UniProtKB-KW"/>
</dbReference>
<keyword evidence="2" id="KW-0809">Transit peptide</keyword>
<keyword evidence="12" id="KW-1185">Reference proteome</keyword>
<reference evidence="11 12" key="1">
    <citation type="submission" date="2021-06" db="EMBL/GenBank/DDBJ databases">
        <title>Caerostris darwini draft genome.</title>
        <authorList>
            <person name="Kono N."/>
            <person name="Arakawa K."/>
        </authorList>
    </citation>
    <scope>NUCLEOTIDE SEQUENCE [LARGE SCALE GENOMIC DNA]</scope>
</reference>
<dbReference type="AlphaFoldDB" id="A0AAV4S0G6"/>
<gene>
    <name evidence="11" type="primary">mRpL45</name>
    <name evidence="11" type="ORF">CDAR_240741</name>
</gene>
<comment type="similarity">
    <text evidence="6">Belongs to the mitochondrion-specific ribosomal protein mL45 family.</text>
</comment>
<name>A0AAV4S0G6_9ARAC</name>
<comment type="subcellular location">
    <subcellularLocation>
        <location evidence="1">Mitochondrion</location>
    </subcellularLocation>
</comment>
<dbReference type="Pfam" id="PF04280">
    <property type="entry name" value="Tim44"/>
    <property type="match status" value="1"/>
</dbReference>
<dbReference type="Proteomes" id="UP001054837">
    <property type="component" value="Unassembled WGS sequence"/>
</dbReference>
<dbReference type="FunFam" id="3.10.450.240:FF:000003">
    <property type="entry name" value="39S ribosomal protein L45, mitochondrial"/>
    <property type="match status" value="1"/>
</dbReference>
<protein>
    <recommendedName>
        <fullName evidence="7">Large ribosomal subunit protein mL45</fullName>
    </recommendedName>
    <alternativeName>
        <fullName evidence="8">39S ribosomal protein L45, mitochondrial</fullName>
    </alternativeName>
</protein>
<evidence type="ECO:0000256" key="7">
    <source>
        <dbReference type="ARBA" id="ARBA00039448"/>
    </source>
</evidence>
<comment type="caution">
    <text evidence="11">The sequence shown here is derived from an EMBL/GenBank/DDBJ whole genome shotgun (WGS) entry which is preliminary data.</text>
</comment>
<evidence type="ECO:0000256" key="8">
    <source>
        <dbReference type="ARBA" id="ARBA00043031"/>
    </source>
</evidence>
<evidence type="ECO:0000256" key="3">
    <source>
        <dbReference type="ARBA" id="ARBA00022980"/>
    </source>
</evidence>
<organism evidence="11 12">
    <name type="scientific">Caerostris darwini</name>
    <dbReference type="NCBI Taxonomy" id="1538125"/>
    <lineage>
        <taxon>Eukaryota</taxon>
        <taxon>Metazoa</taxon>
        <taxon>Ecdysozoa</taxon>
        <taxon>Arthropoda</taxon>
        <taxon>Chelicerata</taxon>
        <taxon>Arachnida</taxon>
        <taxon>Araneae</taxon>
        <taxon>Araneomorphae</taxon>
        <taxon>Entelegynae</taxon>
        <taxon>Araneoidea</taxon>
        <taxon>Araneidae</taxon>
        <taxon>Caerostris</taxon>
    </lineage>
</organism>
<evidence type="ECO:0000256" key="4">
    <source>
        <dbReference type="ARBA" id="ARBA00023128"/>
    </source>
</evidence>
<feature type="region of interest" description="Disordered" evidence="9">
    <location>
        <begin position="303"/>
        <end position="338"/>
    </location>
</feature>
<dbReference type="InterPro" id="IPR007379">
    <property type="entry name" value="Tim44-like_dom"/>
</dbReference>
<evidence type="ECO:0000256" key="1">
    <source>
        <dbReference type="ARBA" id="ARBA00004173"/>
    </source>
</evidence>
<sequence>MSSYSVLRCFSQTCWNYNFGRCGSSLLFFPASQMSQKRQYRKHYNPKFREERAKKVIKMKLPDFEEQRRDEKLPIEELRVKLKEKGIAPPRNWNDKPLFVSCTGSVVDPYVPPEGDGKISAITGPGVKQVYETIGKKGKSYLALRKIRNVDYEFDIPTVAQKVQDIYIEAHTALSEKNEEKLHDLVTEKAFPEMMENIKNKTIVWKFIEQLEHARIVHVRVTDMVSRENLFAQVTCRLHTRQILAVYDRFGRLMHGSEDTVKDVLEYVVMEKNISLPHGSWKIHGKIIPDWMPQKEPIQKTYYLPDIEKDYPEPPPPSDKSLQESDSSSELHMKQSSS</sequence>
<proteinExistence type="inferred from homology"/>
<dbReference type="Gene3D" id="3.10.450.240">
    <property type="match status" value="1"/>
</dbReference>
<dbReference type="InterPro" id="IPR051975">
    <property type="entry name" value="mtLSU_mL45"/>
</dbReference>
<evidence type="ECO:0000313" key="12">
    <source>
        <dbReference type="Proteomes" id="UP001054837"/>
    </source>
</evidence>
<dbReference type="GO" id="GO:1990904">
    <property type="term" value="C:ribonucleoprotein complex"/>
    <property type="evidence" value="ECO:0007669"/>
    <property type="project" value="UniProtKB-KW"/>
</dbReference>
<feature type="domain" description="Tim44-like" evidence="10">
    <location>
        <begin position="140"/>
        <end position="288"/>
    </location>
</feature>
<evidence type="ECO:0000256" key="9">
    <source>
        <dbReference type="SAM" id="MobiDB-lite"/>
    </source>
</evidence>
<dbReference type="EMBL" id="BPLQ01007060">
    <property type="protein sequence ID" value="GIY27465.1"/>
    <property type="molecule type" value="Genomic_DNA"/>
</dbReference>
<keyword evidence="5" id="KW-0687">Ribonucleoprotein</keyword>
<feature type="compositionally biased region" description="Basic and acidic residues" evidence="9">
    <location>
        <begin position="329"/>
        <end position="338"/>
    </location>
</feature>
<dbReference type="InterPro" id="IPR032710">
    <property type="entry name" value="NTF2-like_dom_sf"/>
</dbReference>
<evidence type="ECO:0000256" key="5">
    <source>
        <dbReference type="ARBA" id="ARBA00023274"/>
    </source>
</evidence>
<evidence type="ECO:0000256" key="6">
    <source>
        <dbReference type="ARBA" id="ARBA00038073"/>
    </source>
</evidence>